<comment type="caution">
    <text evidence="1">The sequence shown here is derived from an EMBL/GenBank/DDBJ whole genome shotgun (WGS) entry which is preliminary data.</text>
</comment>
<dbReference type="EMBL" id="JACJPY010000050">
    <property type="protein sequence ID" value="MBD2151351.1"/>
    <property type="molecule type" value="Genomic_DNA"/>
</dbReference>
<dbReference type="AlphaFoldDB" id="A0A926UV15"/>
<accession>A0A926UV15</accession>
<gene>
    <name evidence="1" type="ORF">H6F44_14645</name>
</gene>
<evidence type="ECO:0000313" key="2">
    <source>
        <dbReference type="Proteomes" id="UP000631421"/>
    </source>
</evidence>
<proteinExistence type="predicted"/>
<dbReference type="InterPro" id="IPR014964">
    <property type="entry name" value="DUF1830"/>
</dbReference>
<reference evidence="1" key="1">
    <citation type="journal article" date="2015" name="ISME J.">
        <title>Draft Genome Sequence of Streptomyces incarnatus NRRL8089, which Produces the Nucleoside Antibiotic Sinefungin.</title>
        <authorList>
            <person name="Oshima K."/>
            <person name="Hattori M."/>
            <person name="Shimizu H."/>
            <person name="Fukuda K."/>
            <person name="Nemoto M."/>
            <person name="Inagaki K."/>
            <person name="Tamura T."/>
        </authorList>
    </citation>
    <scope>NUCLEOTIDE SEQUENCE</scope>
    <source>
        <strain evidence="1">FACHB-1277</strain>
    </source>
</reference>
<name>A0A926UV15_9CYAN</name>
<keyword evidence="2" id="KW-1185">Reference proteome</keyword>
<sequence>MSLLDPLPANLHDKIIVCSYVNATSKIQIARITDVPQWYFERVVFPGQNLIFEAIASAHVEIHTGMMASSILSDTIPCIQLQVEEASPTLPNWVPMKHIDQVEQELGLGNLAKAEVLSVSEAIALTEAEVVS</sequence>
<organism evidence="1 2">
    <name type="scientific">Pseudanabaena cinerea FACHB-1277</name>
    <dbReference type="NCBI Taxonomy" id="2949581"/>
    <lineage>
        <taxon>Bacteria</taxon>
        <taxon>Bacillati</taxon>
        <taxon>Cyanobacteriota</taxon>
        <taxon>Cyanophyceae</taxon>
        <taxon>Pseudanabaenales</taxon>
        <taxon>Pseudanabaenaceae</taxon>
        <taxon>Pseudanabaena</taxon>
        <taxon>Pseudanabaena cinerea</taxon>
    </lineage>
</organism>
<dbReference type="Proteomes" id="UP000631421">
    <property type="component" value="Unassembled WGS sequence"/>
</dbReference>
<reference evidence="1" key="2">
    <citation type="submission" date="2020-08" db="EMBL/GenBank/DDBJ databases">
        <authorList>
            <person name="Chen M."/>
            <person name="Teng W."/>
            <person name="Zhao L."/>
            <person name="Hu C."/>
            <person name="Zhou Y."/>
            <person name="Han B."/>
            <person name="Song L."/>
            <person name="Shu W."/>
        </authorList>
    </citation>
    <scope>NUCLEOTIDE SEQUENCE</scope>
    <source>
        <strain evidence="1">FACHB-1277</strain>
    </source>
</reference>
<dbReference type="Pfam" id="PF08865">
    <property type="entry name" value="DUF1830"/>
    <property type="match status" value="1"/>
</dbReference>
<protein>
    <submittedName>
        <fullName evidence="1">DUF1830 domain-containing protein</fullName>
    </submittedName>
</protein>
<evidence type="ECO:0000313" key="1">
    <source>
        <dbReference type="EMBL" id="MBD2151351.1"/>
    </source>
</evidence>
<dbReference type="RefSeq" id="WP_190351770.1">
    <property type="nucleotide sequence ID" value="NZ_JACJPY010000050.1"/>
</dbReference>